<dbReference type="EMBL" id="CP101509">
    <property type="protein sequence ID" value="UTV30340.1"/>
    <property type="molecule type" value="Genomic_DNA"/>
</dbReference>
<name>A0ABY5GNF8_9GAMM</name>
<dbReference type="CDD" id="cd02440">
    <property type="entry name" value="AdoMet_MTases"/>
    <property type="match status" value="1"/>
</dbReference>
<proteinExistence type="inferred from homology"/>
<dbReference type="Proteomes" id="UP001057998">
    <property type="component" value="Chromosome 2"/>
</dbReference>
<dbReference type="InterPro" id="IPR029063">
    <property type="entry name" value="SAM-dependent_MTases_sf"/>
</dbReference>
<feature type="domain" description="Methyltransferase type 11" evidence="5">
    <location>
        <begin position="62"/>
        <end position="161"/>
    </location>
</feature>
<dbReference type="Gene3D" id="3.40.50.150">
    <property type="entry name" value="Vaccinia Virus protein VP39"/>
    <property type="match status" value="1"/>
</dbReference>
<organism evidence="6 7">
    <name type="scientific">Photobacterium atrarenae</name>
    <dbReference type="NCBI Taxonomy" id="865757"/>
    <lineage>
        <taxon>Bacteria</taxon>
        <taxon>Pseudomonadati</taxon>
        <taxon>Pseudomonadota</taxon>
        <taxon>Gammaproteobacteria</taxon>
        <taxon>Vibrionales</taxon>
        <taxon>Vibrionaceae</taxon>
        <taxon>Photobacterium</taxon>
    </lineage>
</organism>
<dbReference type="InterPro" id="IPR013216">
    <property type="entry name" value="Methyltransf_11"/>
</dbReference>
<evidence type="ECO:0000256" key="2">
    <source>
        <dbReference type="ARBA" id="ARBA00022603"/>
    </source>
</evidence>
<evidence type="ECO:0000256" key="1">
    <source>
        <dbReference type="ARBA" id="ARBA00008361"/>
    </source>
</evidence>
<keyword evidence="2 6" id="KW-0489">Methyltransferase</keyword>
<dbReference type="PANTHER" id="PTHR44942">
    <property type="entry name" value="METHYLTRANSF_11 DOMAIN-CONTAINING PROTEIN"/>
    <property type="match status" value="1"/>
</dbReference>
<dbReference type="GO" id="GO:0008168">
    <property type="term" value="F:methyltransferase activity"/>
    <property type="evidence" value="ECO:0007669"/>
    <property type="project" value="UniProtKB-KW"/>
</dbReference>
<gene>
    <name evidence="6" type="ORF">NNL38_17325</name>
</gene>
<keyword evidence="7" id="KW-1185">Reference proteome</keyword>
<dbReference type="SUPFAM" id="SSF53335">
    <property type="entry name" value="S-adenosyl-L-methionine-dependent methyltransferases"/>
    <property type="match status" value="1"/>
</dbReference>
<accession>A0ABY5GNF8</accession>
<feature type="region of interest" description="Disordered" evidence="4">
    <location>
        <begin position="1"/>
        <end position="20"/>
    </location>
</feature>
<dbReference type="Pfam" id="PF08241">
    <property type="entry name" value="Methyltransf_11"/>
    <property type="match status" value="1"/>
</dbReference>
<evidence type="ECO:0000313" key="6">
    <source>
        <dbReference type="EMBL" id="UTV30340.1"/>
    </source>
</evidence>
<reference evidence="6" key="1">
    <citation type="submission" date="2022-07" db="EMBL/GenBank/DDBJ databases">
        <title>Genome sequencing of Photobacterium atrarenae GJH2-4.</title>
        <authorList>
            <person name="Park S.-J."/>
        </authorList>
    </citation>
    <scope>NUCLEOTIDE SEQUENCE</scope>
    <source>
        <strain evidence="6">GJH2-4</strain>
    </source>
</reference>
<dbReference type="GO" id="GO:0032259">
    <property type="term" value="P:methylation"/>
    <property type="evidence" value="ECO:0007669"/>
    <property type="project" value="UniProtKB-KW"/>
</dbReference>
<evidence type="ECO:0000256" key="4">
    <source>
        <dbReference type="SAM" id="MobiDB-lite"/>
    </source>
</evidence>
<protein>
    <submittedName>
        <fullName evidence="6">Methyltransferase domain-containing protein</fullName>
    </submittedName>
</protein>
<comment type="similarity">
    <text evidence="1">Belongs to the methyltransferase superfamily.</text>
</comment>
<dbReference type="InterPro" id="IPR051052">
    <property type="entry name" value="Diverse_substrate_MTase"/>
</dbReference>
<evidence type="ECO:0000259" key="5">
    <source>
        <dbReference type="Pfam" id="PF08241"/>
    </source>
</evidence>
<sequence>MTKINHDEPPKSHQHSHACPEREQVLVWDETKARSYAEAYGNWPTNRLAVAAIPFKADDRLLDIGCGSGTALREASRLITSGALLGIDPSAAMLEIAKAQTKTHPAGTRVQYLTGAAEALPLDDGSISVALAINTFHHWLDPAQGLAEVLRVLEPGGYLYIAEDHEVMAWHQNDANHLLKQIEDAGFFRLKRQTLAEGEIAFELLRAQKP</sequence>
<dbReference type="RefSeq" id="WP_255391687.1">
    <property type="nucleotide sequence ID" value="NZ_CP101509.1"/>
</dbReference>
<dbReference type="PANTHER" id="PTHR44942:SF4">
    <property type="entry name" value="METHYLTRANSFERASE TYPE 11 DOMAIN-CONTAINING PROTEIN"/>
    <property type="match status" value="1"/>
</dbReference>
<evidence type="ECO:0000313" key="7">
    <source>
        <dbReference type="Proteomes" id="UP001057998"/>
    </source>
</evidence>
<keyword evidence="3" id="KW-0808">Transferase</keyword>
<feature type="compositionally biased region" description="Basic and acidic residues" evidence="4">
    <location>
        <begin position="1"/>
        <end position="11"/>
    </location>
</feature>
<evidence type="ECO:0000256" key="3">
    <source>
        <dbReference type="ARBA" id="ARBA00022679"/>
    </source>
</evidence>